<evidence type="ECO:0000256" key="1">
    <source>
        <dbReference type="SAM" id="MobiDB-lite"/>
    </source>
</evidence>
<keyword evidence="3" id="KW-1185">Reference proteome</keyword>
<evidence type="ECO:0000313" key="3">
    <source>
        <dbReference type="Proteomes" id="UP001597083"/>
    </source>
</evidence>
<proteinExistence type="predicted"/>
<comment type="caution">
    <text evidence="2">The sequence shown here is derived from an EMBL/GenBank/DDBJ whole genome shotgun (WGS) entry which is preliminary data.</text>
</comment>
<dbReference type="EMBL" id="JBHTIR010004403">
    <property type="protein sequence ID" value="MFD0857331.1"/>
    <property type="molecule type" value="Genomic_DNA"/>
</dbReference>
<feature type="region of interest" description="Disordered" evidence="1">
    <location>
        <begin position="62"/>
        <end position="88"/>
    </location>
</feature>
<sequence length="88" mass="9871">MSRPEEIARQVEAAQPGWLVLWGQYSQCFWAIPGPHYRRLDSGIITASNPADLQRRMAYIDANPNPAAPPSVPHRHHHGRATGRSDHP</sequence>
<organism evidence="2 3">
    <name type="scientific">Actinomadura adrarensis</name>
    <dbReference type="NCBI Taxonomy" id="1819600"/>
    <lineage>
        <taxon>Bacteria</taxon>
        <taxon>Bacillati</taxon>
        <taxon>Actinomycetota</taxon>
        <taxon>Actinomycetes</taxon>
        <taxon>Streptosporangiales</taxon>
        <taxon>Thermomonosporaceae</taxon>
        <taxon>Actinomadura</taxon>
    </lineage>
</organism>
<gene>
    <name evidence="2" type="ORF">ACFQ07_34325</name>
</gene>
<dbReference type="Proteomes" id="UP001597083">
    <property type="component" value="Unassembled WGS sequence"/>
</dbReference>
<reference evidence="3" key="1">
    <citation type="journal article" date="2019" name="Int. J. Syst. Evol. Microbiol.">
        <title>The Global Catalogue of Microorganisms (GCM) 10K type strain sequencing project: providing services to taxonomists for standard genome sequencing and annotation.</title>
        <authorList>
            <consortium name="The Broad Institute Genomics Platform"/>
            <consortium name="The Broad Institute Genome Sequencing Center for Infectious Disease"/>
            <person name="Wu L."/>
            <person name="Ma J."/>
        </authorList>
    </citation>
    <scope>NUCLEOTIDE SEQUENCE [LARGE SCALE GENOMIC DNA]</scope>
    <source>
        <strain evidence="3">JCM 31696</strain>
    </source>
</reference>
<protein>
    <submittedName>
        <fullName evidence="2">Uncharacterized protein</fullName>
    </submittedName>
</protein>
<accession>A0ABW3CRY5</accession>
<evidence type="ECO:0000313" key="2">
    <source>
        <dbReference type="EMBL" id="MFD0857331.1"/>
    </source>
</evidence>
<name>A0ABW3CRY5_9ACTN</name>